<feature type="compositionally biased region" description="Low complexity" evidence="1">
    <location>
        <begin position="1576"/>
        <end position="1589"/>
    </location>
</feature>
<dbReference type="EMBL" id="SGPM01000011">
    <property type="protein sequence ID" value="THH33070.1"/>
    <property type="molecule type" value="Genomic_DNA"/>
</dbReference>
<keyword evidence="3" id="KW-1185">Reference proteome</keyword>
<protein>
    <submittedName>
        <fullName evidence="2">Uncharacterized protein</fullName>
    </submittedName>
</protein>
<evidence type="ECO:0000313" key="3">
    <source>
        <dbReference type="Proteomes" id="UP000308730"/>
    </source>
</evidence>
<reference evidence="2 3" key="1">
    <citation type="submission" date="2019-02" db="EMBL/GenBank/DDBJ databases">
        <title>Genome sequencing of the rare red list fungi Antrodiella citrinella (Flaviporus citrinellus).</title>
        <authorList>
            <person name="Buettner E."/>
            <person name="Kellner H."/>
        </authorList>
    </citation>
    <scope>NUCLEOTIDE SEQUENCE [LARGE SCALE GENOMIC DNA]</scope>
    <source>
        <strain evidence="2 3">DSM 108506</strain>
    </source>
</reference>
<feature type="region of interest" description="Disordered" evidence="1">
    <location>
        <begin position="76"/>
        <end position="302"/>
    </location>
</feature>
<feature type="compositionally biased region" description="Polar residues" evidence="1">
    <location>
        <begin position="1605"/>
        <end position="1626"/>
    </location>
</feature>
<feature type="compositionally biased region" description="Low complexity" evidence="1">
    <location>
        <begin position="899"/>
        <end position="915"/>
    </location>
</feature>
<feature type="compositionally biased region" description="Acidic residues" evidence="1">
    <location>
        <begin position="992"/>
        <end position="1001"/>
    </location>
</feature>
<feature type="region of interest" description="Disordered" evidence="1">
    <location>
        <begin position="39"/>
        <end position="64"/>
    </location>
</feature>
<dbReference type="PANTHER" id="PTHR35711:SF1">
    <property type="entry name" value="ECTODERMAL, ISOFORM F"/>
    <property type="match status" value="1"/>
</dbReference>
<feature type="region of interest" description="Disordered" evidence="1">
    <location>
        <begin position="1433"/>
        <end position="1455"/>
    </location>
</feature>
<feature type="compositionally biased region" description="Basic and acidic residues" evidence="1">
    <location>
        <begin position="887"/>
        <end position="896"/>
    </location>
</feature>
<evidence type="ECO:0000313" key="2">
    <source>
        <dbReference type="EMBL" id="THH33070.1"/>
    </source>
</evidence>
<feature type="compositionally biased region" description="Basic residues" evidence="1">
    <location>
        <begin position="1559"/>
        <end position="1568"/>
    </location>
</feature>
<evidence type="ECO:0000256" key="1">
    <source>
        <dbReference type="SAM" id="MobiDB-lite"/>
    </source>
</evidence>
<feature type="compositionally biased region" description="Polar residues" evidence="1">
    <location>
        <begin position="1654"/>
        <end position="1663"/>
    </location>
</feature>
<name>A0A4S4NAV4_9APHY</name>
<feature type="compositionally biased region" description="Low complexity" evidence="1">
    <location>
        <begin position="971"/>
        <end position="981"/>
    </location>
</feature>
<accession>A0A4S4NAV4</accession>
<feature type="compositionally biased region" description="Polar residues" evidence="1">
    <location>
        <begin position="1734"/>
        <end position="1744"/>
    </location>
</feature>
<feature type="compositionally biased region" description="Basic and acidic residues" evidence="1">
    <location>
        <begin position="1104"/>
        <end position="1125"/>
    </location>
</feature>
<feature type="compositionally biased region" description="Acidic residues" evidence="1">
    <location>
        <begin position="1317"/>
        <end position="1326"/>
    </location>
</feature>
<feature type="compositionally biased region" description="Basic and acidic residues" evidence="1">
    <location>
        <begin position="76"/>
        <end position="90"/>
    </location>
</feature>
<comment type="caution">
    <text evidence="2">The sequence shown here is derived from an EMBL/GenBank/DDBJ whole genome shotgun (WGS) entry which is preliminary data.</text>
</comment>
<feature type="compositionally biased region" description="Basic residues" evidence="1">
    <location>
        <begin position="1694"/>
        <end position="1708"/>
    </location>
</feature>
<feature type="compositionally biased region" description="Low complexity" evidence="1">
    <location>
        <begin position="1441"/>
        <end position="1455"/>
    </location>
</feature>
<feature type="compositionally biased region" description="Polar residues" evidence="1">
    <location>
        <begin position="1252"/>
        <end position="1277"/>
    </location>
</feature>
<gene>
    <name evidence="2" type="ORF">EUX98_g1156</name>
</gene>
<feature type="compositionally biased region" description="Acidic residues" evidence="1">
    <location>
        <begin position="107"/>
        <end position="118"/>
    </location>
</feature>
<feature type="compositionally biased region" description="Acidic residues" evidence="1">
    <location>
        <begin position="281"/>
        <end position="290"/>
    </location>
</feature>
<feature type="compositionally biased region" description="Acidic residues" evidence="1">
    <location>
        <begin position="127"/>
        <end position="146"/>
    </location>
</feature>
<organism evidence="2 3">
    <name type="scientific">Antrodiella citrinella</name>
    <dbReference type="NCBI Taxonomy" id="2447956"/>
    <lineage>
        <taxon>Eukaryota</taxon>
        <taxon>Fungi</taxon>
        <taxon>Dikarya</taxon>
        <taxon>Basidiomycota</taxon>
        <taxon>Agaricomycotina</taxon>
        <taxon>Agaricomycetes</taxon>
        <taxon>Polyporales</taxon>
        <taxon>Steccherinaceae</taxon>
        <taxon>Antrodiella</taxon>
    </lineage>
</organism>
<dbReference type="OrthoDB" id="2804229at2759"/>
<feature type="compositionally biased region" description="Acidic residues" evidence="1">
    <location>
        <begin position="169"/>
        <end position="201"/>
    </location>
</feature>
<feature type="region of interest" description="Disordered" evidence="1">
    <location>
        <begin position="1164"/>
        <end position="1374"/>
    </location>
</feature>
<feature type="compositionally biased region" description="Basic and acidic residues" evidence="1">
    <location>
        <begin position="933"/>
        <end position="942"/>
    </location>
</feature>
<feature type="compositionally biased region" description="Basic and acidic residues" evidence="1">
    <location>
        <begin position="291"/>
        <end position="302"/>
    </location>
</feature>
<feature type="compositionally biased region" description="Acidic residues" evidence="1">
    <location>
        <begin position="1016"/>
        <end position="1027"/>
    </location>
</feature>
<proteinExistence type="predicted"/>
<feature type="compositionally biased region" description="Low complexity" evidence="1">
    <location>
        <begin position="1347"/>
        <end position="1358"/>
    </location>
</feature>
<feature type="region of interest" description="Disordered" evidence="1">
    <location>
        <begin position="787"/>
        <end position="942"/>
    </location>
</feature>
<feature type="compositionally biased region" description="Low complexity" evidence="1">
    <location>
        <begin position="271"/>
        <end position="280"/>
    </location>
</feature>
<feature type="compositionally biased region" description="Acidic residues" evidence="1">
    <location>
        <begin position="216"/>
        <end position="234"/>
    </location>
</feature>
<dbReference type="PANTHER" id="PTHR35711">
    <property type="entry name" value="EXPRESSED PROTEIN"/>
    <property type="match status" value="1"/>
</dbReference>
<feature type="region of interest" description="Disordered" evidence="1">
    <location>
        <begin position="1550"/>
        <end position="1744"/>
    </location>
</feature>
<feature type="compositionally biased region" description="Basic and acidic residues" evidence="1">
    <location>
        <begin position="202"/>
        <end position="215"/>
    </location>
</feature>
<dbReference type="Proteomes" id="UP000308730">
    <property type="component" value="Unassembled WGS sequence"/>
</dbReference>
<feature type="compositionally biased region" description="Basic and acidic residues" evidence="1">
    <location>
        <begin position="1709"/>
        <end position="1724"/>
    </location>
</feature>
<feature type="region of interest" description="Disordered" evidence="1">
    <location>
        <begin position="960"/>
        <end position="1148"/>
    </location>
</feature>
<sequence>MSSRAALRAPIHNPYDKFTQPEFDAWIGDITGALKRALGREEAPSISTPAPRSEDVHPADFSAYGDVDDSFAEIKARRDAKGKERAREEDFSVDEGQGSPEVVVISSDEEGEEEEYGSPDEHGTEYEYYDEDAEAEAVNEEDTSDQEEGRVPVYEVSDEEEDVLRGHADEDEVEVEVEEEEDAEEAAGVDINDEEYDEDEAAHDHEHPPQTHEAYDLDYEDDEEAEEPYEDEQPVDIRDQWEGPSTYAEDYYSSGDLPIGASIEGSAHLLPTEVPVPQVEEPIEDQEEEEFPPRSADERPVDIVDPWAAPLTYAEDLYTGGDVLGDTNVLSPSHLSPVSNTPLPDESVLVAPDVVTPLDASEPDVSIRSMGDHTPMSTEDLALSVDAVQEPSFDLFEDLYHELEGSLGPSQDEILDDSQFFQLSSGVNPVRDQSYHRLHDRSSSPPRMSTQGHIDWNWPPAFQGRPIAASGSLETIEQQPVVESAKETAYVVPTVREVVEISDDEEDDAPNAPGLSFPLDPSLESLAHVDVLTEEVPVDEFRKSPPLAVADVPAETNASAITDDISLEGAVSANDIPDADVSIVPEDVPLVANVSIVAETDTNITNVIDDSTGPVTDAVDVEPEAIAVESEVIAEAVAVDSREITSTPISEDDEGFGDLPAEVLSAGESVVNEVDVFNILANLNDRPQPVFSDPSNDTYDDAYTEQLVDADFLAYPDVLEEPLETKTTPSDESHGTFTMPVIAEEALYTVSEVVTEDELADEPDSDVMTDHDELLATTLEYVIEEAVTEGRQTEEPEIEIPSVYVTNEDESPQQDAARISREKTPDAQSALRDITDGDSGLSFVVAGVDSEDESPRRRRPRFYVNRKASSKEPQEPLSPVVPSTTEDDVKPSHHLEGGVPEPVSADPAVPDPASVWGTRATSPQVEAPPSAKNRVEQLERAAETGNLLKMTLKQPAIHSASGLFTPATDTDSSPASPAISSDVRETEPDSAAVDDDAVDDVAVDKVPIDNTPIDEAPIDEAPIDEAPIDNAPVDNTPVDDAPVDDLPIDDLHDNDDLPGNLSVDNIPVDNTPVDVTLVNADAPEDTKDLDESTIAEVPAAPHAADPEAAKVEGHEHLHEDVHDADADADGDLDPEYHGESDGVLEENQTPVVVAAAASLPVPQLTSSLPEALPEHPPTADDAPAPEDVDPFTLMGSDSKVAPVAVETPSEKSDSAEKSLSPPVVVEQEDTLASTSVLADQAGVILTPAEPDQTVNSGSSRGSSFNATAGSSNNATQTTEEELRSLKRKRMSPPPTPPRLTLSTPAEWNTRSATGPDGNDDDDDDDSIASSRNGQPVKRAPKVKRPLSRTTSRASSTISNHSVSDATAPVASGSRPSNVFPLPFVNAGGVLHHHHGKPLSRQPSRIPVTVKVRERTITPPTSSQTQVQAQLPQYPLPQHPESSNALHPSLSSLSSSPVTRSNCKFHKISIPLDEDEPRVFFVVPGCSLTNSELIEEEEIEDHGVATLADNARLVPNVEALDFNSYLIGVLRQLVGVDLLREQEIFYLPQEGDNIGLKPKSPTKSRHHRRESTGGRTSVASASASASARSRALMRSPGKSKLGRAGSVSTVGSAARSSQSGTSASVAGSISDDEQSSVEGAPPKAKRRKGDKRKASTPTAESLSFKTRRSKRLSADASAYKPEDSEVLSSDEGRPKKSRSKKTQRGTKRARVSDIHQEENEEEQAKAKRRKVKINSVPSTQETTEA</sequence>